<proteinExistence type="predicted"/>
<evidence type="ECO:0008006" key="2">
    <source>
        <dbReference type="Google" id="ProtNLM"/>
    </source>
</evidence>
<accession>Q2HTF1</accession>
<dbReference type="AlphaFoldDB" id="Q2HTF1"/>
<reference evidence="1" key="2">
    <citation type="submission" date="2007-03" db="EMBL/GenBank/DDBJ databases">
        <authorList>
            <consortium name="The International Medicago Genome Annotation Group"/>
        </authorList>
    </citation>
    <scope>NUCLEOTIDE SEQUENCE</scope>
</reference>
<organism evidence="1">
    <name type="scientific">Medicago truncatula</name>
    <name type="common">Barrel medic</name>
    <name type="synonym">Medicago tribuloides</name>
    <dbReference type="NCBI Taxonomy" id="3880"/>
    <lineage>
        <taxon>Eukaryota</taxon>
        <taxon>Viridiplantae</taxon>
        <taxon>Streptophyta</taxon>
        <taxon>Embryophyta</taxon>
        <taxon>Tracheophyta</taxon>
        <taxon>Spermatophyta</taxon>
        <taxon>Magnoliopsida</taxon>
        <taxon>eudicotyledons</taxon>
        <taxon>Gunneridae</taxon>
        <taxon>Pentapetalae</taxon>
        <taxon>rosids</taxon>
        <taxon>fabids</taxon>
        <taxon>Fabales</taxon>
        <taxon>Fabaceae</taxon>
        <taxon>Papilionoideae</taxon>
        <taxon>50 kb inversion clade</taxon>
        <taxon>NPAAA clade</taxon>
        <taxon>Hologalegina</taxon>
        <taxon>IRL clade</taxon>
        <taxon>Trifolieae</taxon>
        <taxon>Medicago</taxon>
    </lineage>
</organism>
<dbReference type="Gene3D" id="3.30.559.30">
    <property type="entry name" value="Nonribosomal peptide synthetase, condensation domain"/>
    <property type="match status" value="1"/>
</dbReference>
<dbReference type="EMBL" id="AC150442">
    <property type="protein sequence ID" value="ABD32680.1"/>
    <property type="molecule type" value="Genomic_DNA"/>
</dbReference>
<sequence>MSTVETKGRNVGGTECSWCKAIRGGTGIAVLSLLITKPIDISRFQTSLHKLQNSHPILRSKLHTSSSSTDTTFSFLTSHTPFIKIESHNINVTSNILAKNKNDTVSISPLQQIMEHELNRNTWQDRTGIDTDMFVASIYAMPDEKTWVVVMRLHVAACDRTTAVSLLRELLVLMKDEEKEENVVVVEDVVPLAIEDLVPGRKGKKHIWARGLDVLSYSVNSFRFTNLKFNDTKNARFSQVVRMQLNQTDTKRVLDGCKQSRIKLCGAITAAGLMAAHSNKTNSSKKYGIITLTDCRSTLDPPLSNHNFGFYHAAILNNHVIKGGESLWELAKRTYGAFANSKNNDKHFTDMADMNFLMSKAIENPGLTSSLRTSIMSVFEDTVVDDDGMMQQEVGVEDYMGCASVHGLGPSMGIFDTIRDGRLDCVCVYPAPLHAREQMQELINKMKAILIEGGKTYEEY</sequence>
<reference evidence="1" key="1">
    <citation type="submission" date="2004-11" db="EMBL/GenBank/DDBJ databases">
        <authorList>
            <person name="Town C.D."/>
        </authorList>
    </citation>
    <scope>NUCLEOTIDE SEQUENCE</scope>
</reference>
<evidence type="ECO:0000313" key="1">
    <source>
        <dbReference type="EMBL" id="ABD32680.1"/>
    </source>
</evidence>
<dbReference type="SUPFAM" id="SSF52777">
    <property type="entry name" value="CoA-dependent acyltransferases"/>
    <property type="match status" value="2"/>
</dbReference>
<dbReference type="OrthoDB" id="439993at2759"/>
<dbReference type="PANTHER" id="PTHR34375:SF3">
    <property type="entry name" value="CONDENSATION DOMAIN-CONTAINING PROTEIN"/>
    <property type="match status" value="1"/>
</dbReference>
<protein>
    <recommendedName>
        <fullName evidence="2">Condensation domain-containing protein</fullName>
    </recommendedName>
</protein>
<name>Q2HTF1_MEDTR</name>
<gene>
    <name evidence="1" type="ORF">MtrDRAFT_AC150442g12v2</name>
</gene>
<dbReference type="OMA" id="VEDCVCC"/>
<dbReference type="Gene3D" id="3.30.559.10">
    <property type="entry name" value="Chloramphenicol acetyltransferase-like domain"/>
    <property type="match status" value="1"/>
</dbReference>
<dbReference type="PANTHER" id="PTHR34375">
    <property type="entry name" value="GATA ZINC FINGER PROTEIN-RELATED"/>
    <property type="match status" value="1"/>
</dbReference>
<dbReference type="InterPro" id="IPR023213">
    <property type="entry name" value="CAT-like_dom_sf"/>
</dbReference>